<feature type="region of interest" description="Disordered" evidence="1">
    <location>
        <begin position="101"/>
        <end position="134"/>
    </location>
</feature>
<dbReference type="AlphaFoldDB" id="A0A6G1ITL1"/>
<feature type="chain" id="PRO_5026204927" description="Osmotin, thaumatin-like protein" evidence="2">
    <location>
        <begin position="16"/>
        <end position="307"/>
    </location>
</feature>
<evidence type="ECO:0000256" key="2">
    <source>
        <dbReference type="SAM" id="SignalP"/>
    </source>
</evidence>
<keyword evidence="4" id="KW-1185">Reference proteome</keyword>
<evidence type="ECO:0000313" key="3">
    <source>
        <dbReference type="EMBL" id="KAF2681438.1"/>
    </source>
</evidence>
<protein>
    <recommendedName>
        <fullName evidence="5">Osmotin, thaumatin-like protein</fullName>
    </recommendedName>
</protein>
<feature type="compositionally biased region" description="Polar residues" evidence="1">
    <location>
        <begin position="118"/>
        <end position="134"/>
    </location>
</feature>
<evidence type="ECO:0000313" key="4">
    <source>
        <dbReference type="Proteomes" id="UP000799291"/>
    </source>
</evidence>
<proteinExistence type="predicted"/>
<sequence length="307" mass="32579">MKSLLLVVLPTLALASPSLHARHAHAHAHQHREVERAIKEHWVYETKIVATTTVTYGQIPTPETKPTQAEVADVEVNANVAPETKPSTTPIVVAPIVPTTTSTSEVPIPTTTEEKQEPSSTSTTSSVKAPSTGYPTGTGGQFAIKNNCDYDVSMTIDRTMCGPIERDIPISAGETWYGDITSCDDANPAYKIYKPDNDQPLQLEAGYKPAQSTLWYNISPKDCVSDMYGAGIENCPGGPWYLKAKSTASNPGACQTYQCSDATTCCTSSLGAYCDAFATAAKALGGLEPVGGCLGEVSQISLVAQIC</sequence>
<feature type="compositionally biased region" description="Polar residues" evidence="1">
    <location>
        <begin position="101"/>
        <end position="111"/>
    </location>
</feature>
<dbReference type="EMBL" id="MU005591">
    <property type="protein sequence ID" value="KAF2681438.1"/>
    <property type="molecule type" value="Genomic_DNA"/>
</dbReference>
<feature type="signal peptide" evidence="2">
    <location>
        <begin position="1"/>
        <end position="15"/>
    </location>
</feature>
<name>A0A6G1ITL1_9PLEO</name>
<gene>
    <name evidence="3" type="ORF">K458DRAFT_391824</name>
</gene>
<evidence type="ECO:0000256" key="1">
    <source>
        <dbReference type="SAM" id="MobiDB-lite"/>
    </source>
</evidence>
<accession>A0A6G1ITL1</accession>
<dbReference type="Proteomes" id="UP000799291">
    <property type="component" value="Unassembled WGS sequence"/>
</dbReference>
<keyword evidence="2" id="KW-0732">Signal</keyword>
<reference evidence="3" key="1">
    <citation type="journal article" date="2020" name="Stud. Mycol.">
        <title>101 Dothideomycetes genomes: a test case for predicting lifestyles and emergence of pathogens.</title>
        <authorList>
            <person name="Haridas S."/>
            <person name="Albert R."/>
            <person name="Binder M."/>
            <person name="Bloem J."/>
            <person name="Labutti K."/>
            <person name="Salamov A."/>
            <person name="Andreopoulos B."/>
            <person name="Baker S."/>
            <person name="Barry K."/>
            <person name="Bills G."/>
            <person name="Bluhm B."/>
            <person name="Cannon C."/>
            <person name="Castanera R."/>
            <person name="Culley D."/>
            <person name="Daum C."/>
            <person name="Ezra D."/>
            <person name="Gonzalez J."/>
            <person name="Henrissat B."/>
            <person name="Kuo A."/>
            <person name="Liang C."/>
            <person name="Lipzen A."/>
            <person name="Lutzoni F."/>
            <person name="Magnuson J."/>
            <person name="Mondo S."/>
            <person name="Nolan M."/>
            <person name="Ohm R."/>
            <person name="Pangilinan J."/>
            <person name="Park H.-J."/>
            <person name="Ramirez L."/>
            <person name="Alfaro M."/>
            <person name="Sun H."/>
            <person name="Tritt A."/>
            <person name="Yoshinaga Y."/>
            <person name="Zwiers L.-H."/>
            <person name="Turgeon B."/>
            <person name="Goodwin S."/>
            <person name="Spatafora J."/>
            <person name="Crous P."/>
            <person name="Grigoriev I."/>
        </authorList>
    </citation>
    <scope>NUCLEOTIDE SEQUENCE</scope>
    <source>
        <strain evidence="3">CBS 122367</strain>
    </source>
</reference>
<organism evidence="3 4">
    <name type="scientific">Lentithecium fluviatile CBS 122367</name>
    <dbReference type="NCBI Taxonomy" id="1168545"/>
    <lineage>
        <taxon>Eukaryota</taxon>
        <taxon>Fungi</taxon>
        <taxon>Dikarya</taxon>
        <taxon>Ascomycota</taxon>
        <taxon>Pezizomycotina</taxon>
        <taxon>Dothideomycetes</taxon>
        <taxon>Pleosporomycetidae</taxon>
        <taxon>Pleosporales</taxon>
        <taxon>Massarineae</taxon>
        <taxon>Lentitheciaceae</taxon>
        <taxon>Lentithecium</taxon>
    </lineage>
</organism>
<evidence type="ECO:0008006" key="5">
    <source>
        <dbReference type="Google" id="ProtNLM"/>
    </source>
</evidence>